<dbReference type="EMBL" id="CP015901">
    <property type="protein sequence ID" value="ARE23971.1"/>
    <property type="molecule type" value="Genomic_DNA"/>
</dbReference>
<name>A0AA34TJW1_LACLC</name>
<reference evidence="1" key="2">
    <citation type="submission" date="2023-04" db="EMBL/GenBank/DDBJ databases">
        <authorList>
            <person name="McDonnell B."/>
        </authorList>
    </citation>
    <scope>NUCLEOTIDE SEQUENCE</scope>
    <source>
        <strain evidence="1">JM3</strain>
        <strain evidence="2">UC109</strain>
    </source>
</reference>
<accession>A0AA34TJW1</accession>
<gene>
    <name evidence="1" type="ORF">LLJM3_1789</name>
    <name evidence="2" type="ORF">LLUC109_1589</name>
</gene>
<dbReference type="RefSeq" id="WP_011676707.1">
    <property type="nucleotide sequence ID" value="NZ_CP015894.2"/>
</dbReference>
<evidence type="ECO:0000313" key="1">
    <source>
        <dbReference type="EMBL" id="ARE23971.1"/>
    </source>
</evidence>
<proteinExistence type="predicted"/>
<dbReference type="EMBL" id="CP015907">
    <property type="protein sequence ID" value="WOW94274.1"/>
    <property type="molecule type" value="Genomic_DNA"/>
</dbReference>
<evidence type="ECO:0000313" key="3">
    <source>
        <dbReference type="Proteomes" id="UP000192016"/>
    </source>
</evidence>
<organism evidence="1 4">
    <name type="scientific">Lactococcus lactis subsp. cremoris</name>
    <name type="common">Streptococcus cremoris</name>
    <dbReference type="NCBI Taxonomy" id="1359"/>
    <lineage>
        <taxon>Bacteria</taxon>
        <taxon>Bacillati</taxon>
        <taxon>Bacillota</taxon>
        <taxon>Bacilli</taxon>
        <taxon>Lactobacillales</taxon>
        <taxon>Streptococcaceae</taxon>
        <taxon>Lactococcus</taxon>
    </lineage>
</organism>
<dbReference type="Proteomes" id="UP000192016">
    <property type="component" value="Chromosome"/>
</dbReference>
<protein>
    <submittedName>
        <fullName evidence="1">Uncharacterized protein</fullName>
    </submittedName>
</protein>
<dbReference type="Proteomes" id="UP000192161">
    <property type="component" value="Chromosome"/>
</dbReference>
<evidence type="ECO:0000313" key="4">
    <source>
        <dbReference type="Proteomes" id="UP000192161"/>
    </source>
</evidence>
<evidence type="ECO:0000313" key="2">
    <source>
        <dbReference type="EMBL" id="WOW94274.1"/>
    </source>
</evidence>
<sequence>MNSRKTNENQKNGELTQTDKIIEVFACSATKKSVKNLPMAVVEKEEIGA</sequence>
<dbReference type="AlphaFoldDB" id="A0AA34TJW1"/>
<reference evidence="3 4" key="1">
    <citation type="journal article" date="2017" name="BMC Genomics">
        <title>Comparative and functional genomics of the Lactococcus lactis taxon; insights into evolution and niche adaptation.</title>
        <authorList>
            <person name="Kelleher P."/>
            <person name="Bottacini F."/>
            <person name="Mahony J."/>
            <person name="Kilcawley K.N."/>
            <person name="van Sinderen D."/>
        </authorList>
    </citation>
    <scope>NUCLEOTIDE SEQUENCE [LARGE SCALE GENOMIC DNA]</scope>
    <source>
        <strain evidence="1 4">JM3</strain>
        <strain evidence="2 3">UC109</strain>
    </source>
</reference>